<evidence type="ECO:0000313" key="1">
    <source>
        <dbReference type="EMBL" id="KAJ1133070.1"/>
    </source>
</evidence>
<sequence length="208" mass="22701">MVPEPVRGPFFQWQCLWSFHCAEACPWTLLSAAVPVVLPWCRSLPVDSSFSGSACGSVHGVGACTWTLLSVAVPVVLSMVPKPARGLFFQWQCLWFCPWCRSLYVDPSFSGSACGSVHGVGACTWTLLSVAVPVVLSMVPKPARGLFFQWQCLWFCPWCRSLYVDPSFSGSACGSVHGAKACPWTLLSVLVPMVMSMVLKSVRGQVFQ</sequence>
<comment type="caution">
    <text evidence="1">The sequence shown here is derived from an EMBL/GenBank/DDBJ whole genome shotgun (WGS) entry which is preliminary data.</text>
</comment>
<dbReference type="AlphaFoldDB" id="A0AAV7Q4T2"/>
<evidence type="ECO:0000313" key="2">
    <source>
        <dbReference type="Proteomes" id="UP001066276"/>
    </source>
</evidence>
<reference evidence="1" key="1">
    <citation type="journal article" date="2022" name="bioRxiv">
        <title>Sequencing and chromosome-scale assembly of the giantPleurodeles waltlgenome.</title>
        <authorList>
            <person name="Brown T."/>
            <person name="Elewa A."/>
            <person name="Iarovenko S."/>
            <person name="Subramanian E."/>
            <person name="Araus A.J."/>
            <person name="Petzold A."/>
            <person name="Susuki M."/>
            <person name="Suzuki K.-i.T."/>
            <person name="Hayashi T."/>
            <person name="Toyoda A."/>
            <person name="Oliveira C."/>
            <person name="Osipova E."/>
            <person name="Leigh N.D."/>
            <person name="Simon A."/>
            <person name="Yun M.H."/>
        </authorList>
    </citation>
    <scope>NUCLEOTIDE SEQUENCE</scope>
    <source>
        <strain evidence="1">20211129_DDA</strain>
        <tissue evidence="1">Liver</tissue>
    </source>
</reference>
<gene>
    <name evidence="1" type="ORF">NDU88_011369</name>
</gene>
<dbReference type="Proteomes" id="UP001066276">
    <property type="component" value="Chromosome 7"/>
</dbReference>
<protein>
    <submittedName>
        <fullName evidence="1">Uncharacterized protein</fullName>
    </submittedName>
</protein>
<proteinExistence type="predicted"/>
<keyword evidence="2" id="KW-1185">Reference proteome</keyword>
<dbReference type="EMBL" id="JANPWB010000011">
    <property type="protein sequence ID" value="KAJ1133070.1"/>
    <property type="molecule type" value="Genomic_DNA"/>
</dbReference>
<accession>A0AAV7Q4T2</accession>
<name>A0AAV7Q4T2_PLEWA</name>
<organism evidence="1 2">
    <name type="scientific">Pleurodeles waltl</name>
    <name type="common">Iberian ribbed newt</name>
    <dbReference type="NCBI Taxonomy" id="8319"/>
    <lineage>
        <taxon>Eukaryota</taxon>
        <taxon>Metazoa</taxon>
        <taxon>Chordata</taxon>
        <taxon>Craniata</taxon>
        <taxon>Vertebrata</taxon>
        <taxon>Euteleostomi</taxon>
        <taxon>Amphibia</taxon>
        <taxon>Batrachia</taxon>
        <taxon>Caudata</taxon>
        <taxon>Salamandroidea</taxon>
        <taxon>Salamandridae</taxon>
        <taxon>Pleurodelinae</taxon>
        <taxon>Pleurodeles</taxon>
    </lineage>
</organism>